<evidence type="ECO:0000256" key="2">
    <source>
        <dbReference type="ARBA" id="ARBA00022723"/>
    </source>
</evidence>
<comment type="caution">
    <text evidence="6">The sequence shown here is derived from an EMBL/GenBank/DDBJ whole genome shotgun (WGS) entry which is preliminary data.</text>
</comment>
<evidence type="ECO:0000256" key="4">
    <source>
        <dbReference type="ARBA" id="ARBA00023239"/>
    </source>
</evidence>
<dbReference type="Gene3D" id="3.90.1590.10">
    <property type="entry name" value="glutathione-dependent formaldehyde- activating enzyme (gfa)"/>
    <property type="match status" value="1"/>
</dbReference>
<dbReference type="RefSeq" id="WP_021709868.1">
    <property type="nucleotide sequence ID" value="NZ_BAOB01000286.1"/>
</dbReference>
<dbReference type="InterPro" id="IPR011057">
    <property type="entry name" value="Mss4-like_sf"/>
</dbReference>
<dbReference type="EMBL" id="BATL01000036">
    <property type="protein sequence ID" value="GAD76116.1"/>
    <property type="molecule type" value="Genomic_DNA"/>
</dbReference>
<proteinExistence type="inferred from homology"/>
<dbReference type="InterPro" id="IPR006913">
    <property type="entry name" value="CENP-V/GFA"/>
</dbReference>
<organism evidence="6 7">
    <name type="scientific">Vibrio azureus NBRC 104587</name>
    <dbReference type="NCBI Taxonomy" id="1219077"/>
    <lineage>
        <taxon>Bacteria</taxon>
        <taxon>Pseudomonadati</taxon>
        <taxon>Pseudomonadota</taxon>
        <taxon>Gammaproteobacteria</taxon>
        <taxon>Vibrionales</taxon>
        <taxon>Vibrionaceae</taxon>
        <taxon>Vibrio</taxon>
    </lineage>
</organism>
<keyword evidence="7" id="KW-1185">Reference proteome</keyword>
<keyword evidence="4" id="KW-0456">Lyase</keyword>
<comment type="similarity">
    <text evidence="1">Belongs to the Gfa family.</text>
</comment>
<dbReference type="GO" id="GO:0016846">
    <property type="term" value="F:carbon-sulfur lyase activity"/>
    <property type="evidence" value="ECO:0007669"/>
    <property type="project" value="InterPro"/>
</dbReference>
<dbReference type="GO" id="GO:0046872">
    <property type="term" value="F:metal ion binding"/>
    <property type="evidence" value="ECO:0007669"/>
    <property type="project" value="UniProtKB-KW"/>
</dbReference>
<dbReference type="STRING" id="1219077.VAZ01S_036_00600"/>
<protein>
    <recommendedName>
        <fullName evidence="5">CENP-V/GFA domain-containing protein</fullName>
    </recommendedName>
</protein>
<feature type="domain" description="CENP-V/GFA" evidence="5">
    <location>
        <begin position="2"/>
        <end position="69"/>
    </location>
</feature>
<evidence type="ECO:0000256" key="1">
    <source>
        <dbReference type="ARBA" id="ARBA00005495"/>
    </source>
</evidence>
<evidence type="ECO:0000259" key="5">
    <source>
        <dbReference type="PROSITE" id="PS51891"/>
    </source>
</evidence>
<dbReference type="OrthoDB" id="9786619at2"/>
<evidence type="ECO:0000313" key="6">
    <source>
        <dbReference type="EMBL" id="GAD76116.1"/>
    </source>
</evidence>
<dbReference type="AlphaFoldDB" id="U3A825"/>
<dbReference type="PANTHER" id="PTHR33337">
    <property type="entry name" value="GFA DOMAIN-CONTAINING PROTEIN"/>
    <property type="match status" value="1"/>
</dbReference>
<dbReference type="PANTHER" id="PTHR33337:SF40">
    <property type="entry name" value="CENP-V_GFA DOMAIN-CONTAINING PROTEIN-RELATED"/>
    <property type="match status" value="1"/>
</dbReference>
<dbReference type="SUPFAM" id="SSF51316">
    <property type="entry name" value="Mss4-like"/>
    <property type="match status" value="1"/>
</dbReference>
<sequence>MFLGNCNCGNVQFKVDGDVKRIVNCHCNLCRKMNGSAFSTYVVVLESDFKLTSGSLSFFDVSENAHIPK</sequence>
<keyword evidence="2" id="KW-0479">Metal-binding</keyword>
<evidence type="ECO:0000256" key="3">
    <source>
        <dbReference type="ARBA" id="ARBA00022833"/>
    </source>
</evidence>
<dbReference type="PROSITE" id="PS51891">
    <property type="entry name" value="CENP_V_GFA"/>
    <property type="match status" value="1"/>
</dbReference>
<keyword evidence="3" id="KW-0862">Zinc</keyword>
<reference evidence="6 7" key="1">
    <citation type="submission" date="2013-09" db="EMBL/GenBank/DDBJ databases">
        <title>Whole genome shotgun sequence of Vibrio azureus NBRC 104587.</title>
        <authorList>
            <person name="Isaki S."/>
            <person name="Hosoyama A."/>
            <person name="Numata M."/>
            <person name="Hashimoto M."/>
            <person name="Hosoyama Y."/>
            <person name="Tsuchikane K."/>
            <person name="Noguchi M."/>
            <person name="Hirakata S."/>
            <person name="Ichikawa N."/>
            <person name="Ohji S."/>
            <person name="Yamazoe A."/>
            <person name="Fujita N."/>
        </authorList>
    </citation>
    <scope>NUCLEOTIDE SEQUENCE [LARGE SCALE GENOMIC DNA]</scope>
    <source>
        <strain evidence="6 7">NBRC 104587</strain>
    </source>
</reference>
<dbReference type="eggNOG" id="COG3791">
    <property type="taxonomic scope" value="Bacteria"/>
</dbReference>
<evidence type="ECO:0000313" key="7">
    <source>
        <dbReference type="Proteomes" id="UP000016567"/>
    </source>
</evidence>
<dbReference type="Pfam" id="PF04828">
    <property type="entry name" value="GFA"/>
    <property type="match status" value="1"/>
</dbReference>
<gene>
    <name evidence="6" type="ORF">VAZ01S_036_00600</name>
</gene>
<dbReference type="Proteomes" id="UP000016567">
    <property type="component" value="Unassembled WGS sequence"/>
</dbReference>
<name>U3A825_9VIBR</name>
<accession>U3A825</accession>